<feature type="transmembrane region" description="Helical" evidence="1">
    <location>
        <begin position="30"/>
        <end position="52"/>
    </location>
</feature>
<gene>
    <name evidence="2" type="ORF">HNR42_002120</name>
</gene>
<organism evidence="2 3">
    <name type="scientific">Deinobacterium chartae</name>
    <dbReference type="NCBI Taxonomy" id="521158"/>
    <lineage>
        <taxon>Bacteria</taxon>
        <taxon>Thermotogati</taxon>
        <taxon>Deinococcota</taxon>
        <taxon>Deinococci</taxon>
        <taxon>Deinococcales</taxon>
        <taxon>Deinococcaceae</taxon>
        <taxon>Deinobacterium</taxon>
    </lineage>
</organism>
<sequence length="127" mass="13047">MSPAVRRAALAAVCLAGEVAVVLYGGPGRTWVRGTLGDLLATALLFFVLGALTRWSRSVRAGLSLGAGLLVELAQALRVTPSGGAGELLLGRHFDPLDLLAYALGVTLAASLEASLERPSPLRAGSR</sequence>
<evidence type="ECO:0000313" key="2">
    <source>
        <dbReference type="EMBL" id="MBB6098685.1"/>
    </source>
</evidence>
<comment type="caution">
    <text evidence="2">The sequence shown here is derived from an EMBL/GenBank/DDBJ whole genome shotgun (WGS) entry which is preliminary data.</text>
</comment>
<evidence type="ECO:0000256" key="1">
    <source>
        <dbReference type="SAM" id="Phobius"/>
    </source>
</evidence>
<keyword evidence="1" id="KW-0812">Transmembrane</keyword>
<keyword evidence="3" id="KW-1185">Reference proteome</keyword>
<dbReference type="EMBL" id="JACHHG010000007">
    <property type="protein sequence ID" value="MBB6098685.1"/>
    <property type="molecule type" value="Genomic_DNA"/>
</dbReference>
<protein>
    <recommendedName>
        <fullName evidence="4">DUF2809 domain-containing protein</fullName>
    </recommendedName>
</protein>
<proteinExistence type="predicted"/>
<name>A0A841I452_9DEIO</name>
<dbReference type="InterPro" id="IPR021257">
    <property type="entry name" value="DUF2809"/>
</dbReference>
<dbReference type="Proteomes" id="UP000569951">
    <property type="component" value="Unassembled WGS sequence"/>
</dbReference>
<dbReference type="RefSeq" id="WP_183987354.1">
    <property type="nucleotide sequence ID" value="NZ_JACHHG010000007.1"/>
</dbReference>
<dbReference type="AlphaFoldDB" id="A0A841I452"/>
<evidence type="ECO:0000313" key="3">
    <source>
        <dbReference type="Proteomes" id="UP000569951"/>
    </source>
</evidence>
<accession>A0A841I452</accession>
<keyword evidence="1" id="KW-1133">Transmembrane helix</keyword>
<reference evidence="2 3" key="1">
    <citation type="submission" date="2020-08" db="EMBL/GenBank/DDBJ databases">
        <title>Genomic Encyclopedia of Type Strains, Phase IV (KMG-IV): sequencing the most valuable type-strain genomes for metagenomic binning, comparative biology and taxonomic classification.</title>
        <authorList>
            <person name="Goeker M."/>
        </authorList>
    </citation>
    <scope>NUCLEOTIDE SEQUENCE [LARGE SCALE GENOMIC DNA]</scope>
    <source>
        <strain evidence="2 3">DSM 21458</strain>
    </source>
</reference>
<keyword evidence="1" id="KW-0472">Membrane</keyword>
<dbReference type="Pfam" id="PF10990">
    <property type="entry name" value="DUF2809"/>
    <property type="match status" value="1"/>
</dbReference>
<evidence type="ECO:0008006" key="4">
    <source>
        <dbReference type="Google" id="ProtNLM"/>
    </source>
</evidence>